<organism evidence="7 8">
    <name type="scientific">Suhomyces tanzawaensis NRRL Y-17324</name>
    <dbReference type="NCBI Taxonomy" id="984487"/>
    <lineage>
        <taxon>Eukaryota</taxon>
        <taxon>Fungi</taxon>
        <taxon>Dikarya</taxon>
        <taxon>Ascomycota</taxon>
        <taxon>Saccharomycotina</taxon>
        <taxon>Pichiomycetes</taxon>
        <taxon>Debaryomycetaceae</taxon>
        <taxon>Suhomyces</taxon>
    </lineage>
</organism>
<sequence length="1266" mass="143358">MPPEQQDRRHHEEEDLEPLIPSNILDLASQRVFVVSFFILIQSWKVYEVLLLKSDVPISGGSLAPSNNFTFVLKYAIIDGLFLWILPILSIPYLRFSPLKTLILTLVLNSVTFFLASSQTVVLVTSFVMPVWKAIASKRELTVVGDSVNYNRVVDMESHFKGKLTIHYLPDSSAKFNPFHFDKICLERSENQPLEMPIEFNTTTQLGFLQLQHITPDNNVNYLNYTANTLKKLGRKDHSHLGRYPDYKNDDSRIFYLEIPLKEPGLYRISKVTDIKNINIRTYKSEFMISHCPSSKFSYPPSFDESKNYKCLSKTGNEEPLQLPLLSVFGVTPVTVKFNVNLNGKHYKTINSSVGEVTTKPLLQSKRDVSWIDSHSLTRNTLEQEILHYPEIMNDAKEGTLEFQLVEIIDHLGNSKRYNPASSDKDVRFDFELKSVPSFGITDYDSSTELLINGTKTIQIVANQNLKDSEFPITVDISYTNKEDELLSHTISKTFKSLTDLKQGIIVDKAGSYRLISTKNRFCSCEISKSNEVSFSQAFPPEVGINAEPIVDKCLGTTGYTFDLSLVGRAPFQVQYTVYKKQENGALRPVQSERGTVARVLRTSDNHHTFKFTPTAEGNYVIKFKELRDANYISTAVKLDEDKYTYLTYFNQISKVSFFENAGRYIETKNICSGESLEIPLYFTGNGPFEFDVDFVDPQTNKKLISSVKVKDAMKYLIKSPKQLIGKNYKIKVSNIKDKFTCDALIDERESITVKSRSDIPEAQIQVSSEVKIVEGEYANIPLDIKSSIGRTSSDKLEYKVANLYDSSKITTRSLIGSLNLKVKEEGIYTLVSYENSGCPGVITNKERSVLVTYYNKPNLTVSSENVMKQHTDDSFIHLNPLCQNCESLLKLQLEGASPFVVDYEIKFPNGRSESKSLEINKNDVTIKLPTSHSGRYEYRFVGVYDNLYTKKTYRKGKKELPNVMYEINPLPNAKFESSEQFSQVCETALNKKKGPIVSVPMTLKGKYPYQLKASLTHEETGKTKQIHINALQEAKIHLESEYFVGLGEHILTINELTDANGCTRKDFSTLNSYVIVVTEVPSVAKKGPKVNFCVGDHVEYNLTGIPPFTVFYKFNDNARKAELSFNFKRLASKPGALVIDGLQDSSTSKCYVDLSQSPEAQDELSVYIHDLPSVEINKGDYIVEDIHEGDQTELYFTFIGTPPFTLTYTRTLEVPAKGNKKGKPIVEKHTIENIHEYEYSVLASLEGTYEAVEVKDAFCTATKYV</sequence>
<dbReference type="GO" id="GO:0006606">
    <property type="term" value="P:protein import into nucleus"/>
    <property type="evidence" value="ECO:0007669"/>
    <property type="project" value="TreeGrafter"/>
</dbReference>
<evidence type="ECO:0000256" key="1">
    <source>
        <dbReference type="SAM" id="Phobius"/>
    </source>
</evidence>
<name>A0A1E4SJG7_9ASCO</name>
<dbReference type="GO" id="GO:0070762">
    <property type="term" value="C:nuclear pore transmembrane ring"/>
    <property type="evidence" value="ECO:0007669"/>
    <property type="project" value="TreeGrafter"/>
</dbReference>
<keyword evidence="1" id="KW-0472">Membrane</keyword>
<dbReference type="OrthoDB" id="10253254at2759"/>
<evidence type="ECO:0008006" key="9">
    <source>
        <dbReference type="Google" id="ProtNLM"/>
    </source>
</evidence>
<accession>A0A1E4SJG7</accession>
<dbReference type="GO" id="GO:0006999">
    <property type="term" value="P:nuclear pore organization"/>
    <property type="evidence" value="ECO:0007669"/>
    <property type="project" value="TreeGrafter"/>
</dbReference>
<dbReference type="Proteomes" id="UP000094285">
    <property type="component" value="Unassembled WGS sequence"/>
</dbReference>
<feature type="domain" description="Nucleoporin POM152 immunoglobulin-like" evidence="2">
    <location>
        <begin position="890"/>
        <end position="957"/>
    </location>
</feature>
<dbReference type="InterPro" id="IPR056540">
    <property type="entry name" value="TMD_POM152"/>
</dbReference>
<dbReference type="AlphaFoldDB" id="A0A1E4SJG7"/>
<feature type="domain" description="Nucleoporin POM152 ninth Ig-like" evidence="6">
    <location>
        <begin position="1083"/>
        <end position="1154"/>
    </location>
</feature>
<dbReference type="PANTHER" id="PTHR28206">
    <property type="entry name" value="NUCLEOPORIN POM152"/>
    <property type="match status" value="1"/>
</dbReference>
<dbReference type="EMBL" id="KV453911">
    <property type="protein sequence ID" value="ODV79649.1"/>
    <property type="molecule type" value="Genomic_DNA"/>
</dbReference>
<dbReference type="InterPro" id="IPR056542">
    <property type="entry name" value="Ig-like_POM152_1st"/>
</dbReference>
<dbReference type="GeneID" id="30983764"/>
<feature type="domain" description="Nucleoporin POM152 Ig-like" evidence="4">
    <location>
        <begin position="764"/>
        <end position="847"/>
    </location>
</feature>
<evidence type="ECO:0000259" key="2">
    <source>
        <dbReference type="Pfam" id="PF23664"/>
    </source>
</evidence>
<dbReference type="Pfam" id="PF24312">
    <property type="entry name" value="Ig-like_POM152"/>
    <property type="match status" value="1"/>
</dbReference>
<proteinExistence type="predicted"/>
<dbReference type="InterPro" id="IPR056544">
    <property type="entry name" value="Ig_POM152"/>
</dbReference>
<dbReference type="InterPro" id="IPR056541">
    <property type="entry name" value="Ig-like_POM152"/>
</dbReference>
<dbReference type="STRING" id="984487.A0A1E4SJG7"/>
<keyword evidence="1" id="KW-1133">Transmembrane helix</keyword>
<dbReference type="Pfam" id="PF24519">
    <property type="entry name" value="Ig-like_Pom152_1"/>
    <property type="match status" value="1"/>
</dbReference>
<feature type="domain" description="Nucleoporin POM152 immunoglobulin-like" evidence="2">
    <location>
        <begin position="538"/>
        <end position="651"/>
    </location>
</feature>
<evidence type="ECO:0000313" key="7">
    <source>
        <dbReference type="EMBL" id="ODV79649.1"/>
    </source>
</evidence>
<dbReference type="Pfam" id="PF24527">
    <property type="entry name" value="Ig-like_Pom152_9"/>
    <property type="match status" value="1"/>
</dbReference>
<dbReference type="RefSeq" id="XP_020064771.1">
    <property type="nucleotide sequence ID" value="XM_020209628.1"/>
</dbReference>
<dbReference type="Pfam" id="PF24097">
    <property type="entry name" value="TMD_POM152"/>
    <property type="match status" value="1"/>
</dbReference>
<evidence type="ECO:0000259" key="5">
    <source>
        <dbReference type="Pfam" id="PF24519"/>
    </source>
</evidence>
<evidence type="ECO:0000313" key="8">
    <source>
        <dbReference type="Proteomes" id="UP000094285"/>
    </source>
</evidence>
<feature type="transmembrane region" description="Helical" evidence="1">
    <location>
        <begin position="32"/>
        <end position="52"/>
    </location>
</feature>
<keyword evidence="1" id="KW-0812">Transmembrane</keyword>
<evidence type="ECO:0000259" key="4">
    <source>
        <dbReference type="Pfam" id="PF24312"/>
    </source>
</evidence>
<keyword evidence="8" id="KW-1185">Reference proteome</keyword>
<gene>
    <name evidence="7" type="ORF">CANTADRAFT_48832</name>
</gene>
<feature type="transmembrane region" description="Helical" evidence="1">
    <location>
        <begin position="72"/>
        <end position="94"/>
    </location>
</feature>
<dbReference type="InterPro" id="IPR056543">
    <property type="entry name" value="Ig-like_POM152_9th"/>
</dbReference>
<feature type="transmembrane region" description="Helical" evidence="1">
    <location>
        <begin position="106"/>
        <end position="132"/>
    </location>
</feature>
<dbReference type="InterPro" id="IPR037701">
    <property type="entry name" value="Pom152"/>
</dbReference>
<feature type="domain" description="Nucleoporin POM152 N-terminal transmembrane" evidence="3">
    <location>
        <begin position="26"/>
        <end position="118"/>
    </location>
</feature>
<feature type="domain" description="Nucleoporin POM152 first Ig-like" evidence="5">
    <location>
        <begin position="173"/>
        <end position="289"/>
    </location>
</feature>
<protein>
    <recommendedName>
        <fullName evidence="9">Nucleoporin Pom152</fullName>
    </recommendedName>
</protein>
<dbReference type="GO" id="GO:0017056">
    <property type="term" value="F:structural constituent of nuclear pore"/>
    <property type="evidence" value="ECO:0007669"/>
    <property type="project" value="InterPro"/>
</dbReference>
<evidence type="ECO:0000259" key="3">
    <source>
        <dbReference type="Pfam" id="PF24097"/>
    </source>
</evidence>
<evidence type="ECO:0000259" key="6">
    <source>
        <dbReference type="Pfam" id="PF24527"/>
    </source>
</evidence>
<dbReference type="Pfam" id="PF23664">
    <property type="entry name" value="Ig_Pom152"/>
    <property type="match status" value="2"/>
</dbReference>
<dbReference type="PANTHER" id="PTHR28206:SF1">
    <property type="entry name" value="NUCLEOPORIN POM152"/>
    <property type="match status" value="1"/>
</dbReference>
<reference evidence="8" key="1">
    <citation type="submission" date="2016-05" db="EMBL/GenBank/DDBJ databases">
        <title>Comparative genomics of biotechnologically important yeasts.</title>
        <authorList>
            <consortium name="DOE Joint Genome Institute"/>
            <person name="Riley R."/>
            <person name="Haridas S."/>
            <person name="Wolfe K.H."/>
            <person name="Lopes M.R."/>
            <person name="Hittinger C.T."/>
            <person name="Goker M."/>
            <person name="Salamov A."/>
            <person name="Wisecaver J."/>
            <person name="Long T.M."/>
            <person name="Aerts A.L."/>
            <person name="Barry K."/>
            <person name="Choi C."/>
            <person name="Clum A."/>
            <person name="Coughlan A.Y."/>
            <person name="Deshpande S."/>
            <person name="Douglass A.P."/>
            <person name="Hanson S.J."/>
            <person name="Klenk H.-P."/>
            <person name="Labutti K."/>
            <person name="Lapidus A."/>
            <person name="Lindquist E."/>
            <person name="Lipzen A."/>
            <person name="Meier-Kolthoff J.P."/>
            <person name="Ohm R.A."/>
            <person name="Otillar R.P."/>
            <person name="Pangilinan J."/>
            <person name="Peng Y."/>
            <person name="Rokas A."/>
            <person name="Rosa C.A."/>
            <person name="Scheuner C."/>
            <person name="Sibirny A.A."/>
            <person name="Slot J.C."/>
            <person name="Stielow J.B."/>
            <person name="Sun H."/>
            <person name="Kurtzman C.P."/>
            <person name="Blackwell M."/>
            <person name="Grigoriev I.V."/>
            <person name="Jeffries T.W."/>
        </authorList>
    </citation>
    <scope>NUCLEOTIDE SEQUENCE [LARGE SCALE GENOMIC DNA]</scope>
    <source>
        <strain evidence="8">NRRL Y-17324</strain>
    </source>
</reference>